<comment type="function">
    <text evidence="10">Phosphatase that hydrolyzes non-canonical purine nucleotides such as XTP and ITP to their respective diphosphate derivatives. Probably excludes non-canonical purines from DNA/RNA precursor pool, thus preventing their incorporation into DNA/RNA and avoiding chromosomal lesions.</text>
</comment>
<evidence type="ECO:0000313" key="12">
    <source>
        <dbReference type="EMBL" id="KOO38032.1"/>
    </source>
</evidence>
<dbReference type="Gene3D" id="3.90.950.10">
    <property type="match status" value="1"/>
</dbReference>
<evidence type="ECO:0000256" key="10">
    <source>
        <dbReference type="HAMAP-Rule" id="MF_00648"/>
    </source>
</evidence>
<keyword evidence="2 10" id="KW-0479">Metal-binding</keyword>
<keyword evidence="5 10" id="KW-0460">Magnesium</keyword>
<evidence type="ECO:0000256" key="5">
    <source>
        <dbReference type="ARBA" id="ARBA00022842"/>
    </source>
</evidence>
<comment type="catalytic activity">
    <reaction evidence="8 10">
        <text>ITP + H2O = IDP + phosphate + H(+)</text>
        <dbReference type="Rhea" id="RHEA:28330"/>
        <dbReference type="ChEBI" id="CHEBI:15377"/>
        <dbReference type="ChEBI" id="CHEBI:15378"/>
        <dbReference type="ChEBI" id="CHEBI:43474"/>
        <dbReference type="ChEBI" id="CHEBI:58280"/>
        <dbReference type="ChEBI" id="CHEBI:61402"/>
        <dbReference type="EC" id="3.6.1.73"/>
    </reaction>
</comment>
<gene>
    <name evidence="12" type="primary">yjjX</name>
    <name evidence="12" type="ORF">AMD02_03530</name>
</gene>
<evidence type="ECO:0000256" key="7">
    <source>
        <dbReference type="ARBA" id="ARBA00023211"/>
    </source>
</evidence>
<dbReference type="EC" id="3.6.1.73" evidence="10"/>
<evidence type="ECO:0000256" key="1">
    <source>
        <dbReference type="ARBA" id="ARBA00001936"/>
    </source>
</evidence>
<dbReference type="EMBL" id="LILD01000001">
    <property type="protein sequence ID" value="KOO38032.1"/>
    <property type="molecule type" value="Genomic_DNA"/>
</dbReference>
<dbReference type="SMR" id="A0A0M0KHJ3"/>
<dbReference type="AlphaFoldDB" id="A0A0M0KHJ3"/>
<comment type="similarity">
    <text evidence="10">Belongs to the YjjX NTPase family.</text>
</comment>
<accession>A0A4Y7WWD6</accession>
<dbReference type="HAMAP" id="MF_00648">
    <property type="entry name" value="Non_canon_purine_NTPase_YjjX"/>
    <property type="match status" value="1"/>
</dbReference>
<protein>
    <recommendedName>
        <fullName evidence="10">Probable inosine/xanthosine triphosphatase</fullName>
        <shortName evidence="10">ITPase/XTPase</shortName>
        <ecNumber evidence="10">3.6.1.73</ecNumber>
    </recommendedName>
    <alternativeName>
        <fullName evidence="10">Non-canonical purine NTP phosphatase</fullName>
    </alternativeName>
    <alternativeName>
        <fullName evidence="10">Non-standard purine NTP phosphatase</fullName>
    </alternativeName>
    <alternativeName>
        <fullName evidence="10">Nucleoside-triphosphate phosphatase</fullName>
        <shortName evidence="10">NTPase</shortName>
    </alternativeName>
</protein>
<dbReference type="InterPro" id="IPR029001">
    <property type="entry name" value="ITPase-like_fam"/>
</dbReference>
<comment type="caution">
    <text evidence="12">The sequence shown here is derived from an EMBL/GenBank/DDBJ whole genome shotgun (WGS) entry which is preliminary data.</text>
</comment>
<dbReference type="GO" id="GO:0009117">
    <property type="term" value="P:nucleotide metabolic process"/>
    <property type="evidence" value="ECO:0007669"/>
    <property type="project" value="UniProtKB-KW"/>
</dbReference>
<feature type="domain" description="Non-canonical purine NTP phosphatase/PRRC1" evidence="11">
    <location>
        <begin position="7"/>
        <end position="160"/>
    </location>
</feature>
<keyword evidence="7 10" id="KW-0464">Manganese</keyword>
<dbReference type="SUPFAM" id="SSF52972">
    <property type="entry name" value="ITPase-like"/>
    <property type="match status" value="1"/>
</dbReference>
<evidence type="ECO:0000256" key="3">
    <source>
        <dbReference type="ARBA" id="ARBA00022741"/>
    </source>
</evidence>
<organism evidence="12">
    <name type="scientific">Halalkalibacterium halodurans</name>
    <name type="common">Bacillus halodurans</name>
    <dbReference type="NCBI Taxonomy" id="86665"/>
    <lineage>
        <taxon>Bacteria</taxon>
        <taxon>Bacillati</taxon>
        <taxon>Bacillota</taxon>
        <taxon>Bacilli</taxon>
        <taxon>Bacillales</taxon>
        <taxon>Bacillaceae</taxon>
        <taxon>Halalkalibacterium (ex Joshi et al. 2022)</taxon>
    </lineage>
</organism>
<dbReference type="OMA" id="ADYWVGI"/>
<dbReference type="GO" id="GO:0103023">
    <property type="term" value="F:ITPase activity"/>
    <property type="evidence" value="ECO:0007669"/>
    <property type="project" value="UniProtKB-EC"/>
</dbReference>
<evidence type="ECO:0000256" key="8">
    <source>
        <dbReference type="ARBA" id="ARBA00048174"/>
    </source>
</evidence>
<sequence>MWTIMIGSKNRAKVHALQEVVIRDKIIVRSEAVPSDVASQPFSDQETIQGAINRANHCLSFDGVDYGVGLEGGVVRSEYGLFLCNWGALVSQTGDQWVAGGARVPLPQEVAHELEGGKELGDIMESLTKNPDVRMTDGAIGYLTDGEISRKAMFQHVVHLLIGQARRDGHLLRTVTH</sequence>
<evidence type="ECO:0000256" key="9">
    <source>
        <dbReference type="ARBA" id="ARBA00048781"/>
    </source>
</evidence>
<comment type="cofactor">
    <cofactor evidence="10">
        <name>Mg(2+)</name>
        <dbReference type="ChEBI" id="CHEBI:18420"/>
    </cofactor>
    <cofactor evidence="10">
        <name>Mn(2+)</name>
        <dbReference type="ChEBI" id="CHEBI:29035"/>
    </cofactor>
    <text evidence="10">Binds 1 divalent metal cation per subunit; can use either Mg(2+) or Mn(2+).</text>
</comment>
<evidence type="ECO:0000256" key="6">
    <source>
        <dbReference type="ARBA" id="ARBA00023080"/>
    </source>
</evidence>
<dbReference type="GO" id="GO:0000166">
    <property type="term" value="F:nucleotide binding"/>
    <property type="evidence" value="ECO:0007669"/>
    <property type="project" value="UniProtKB-KW"/>
</dbReference>
<comment type="subunit">
    <text evidence="10">Homodimer.</text>
</comment>
<comment type="cofactor">
    <cofactor evidence="1">
        <name>Mn(2+)</name>
        <dbReference type="ChEBI" id="CHEBI:29035"/>
    </cofactor>
</comment>
<dbReference type="PATRIC" id="fig|136160.3.peg.951"/>
<dbReference type="InterPro" id="IPR026533">
    <property type="entry name" value="NTPase/PRRC1"/>
</dbReference>
<dbReference type="PANTHER" id="PTHR34699:SF2">
    <property type="entry name" value="NON-CANONICAL PURINE NTP PHOSPHATASE_PRRC1 DOMAIN-CONTAINING PROTEIN"/>
    <property type="match status" value="1"/>
</dbReference>
<evidence type="ECO:0000256" key="2">
    <source>
        <dbReference type="ARBA" id="ARBA00022723"/>
    </source>
</evidence>
<comment type="caution">
    <text evidence="10">Lacks conserved residue(s) required for the propagation of feature annotation.</text>
</comment>
<name>A0A0M0KHJ3_ALKHA</name>
<proteinExistence type="inferred from homology"/>
<keyword evidence="3 10" id="KW-0547">Nucleotide-binding</keyword>
<evidence type="ECO:0000256" key="4">
    <source>
        <dbReference type="ARBA" id="ARBA00022801"/>
    </source>
</evidence>
<dbReference type="Pfam" id="PF01931">
    <property type="entry name" value="NTPase_I-T"/>
    <property type="match status" value="1"/>
</dbReference>
<reference evidence="12" key="1">
    <citation type="submission" date="2015-08" db="EMBL/GenBank/DDBJ databases">
        <title>Complete DNA Sequence of Pseudomonas syringae pv. actinidiae, the Causal Agent of Kiwifruit Canker Disease.</title>
        <authorList>
            <person name="Rikkerink E.H.A."/>
            <person name="Fineran P.C."/>
        </authorList>
    </citation>
    <scope>NUCLEOTIDE SEQUENCE</scope>
    <source>
        <strain evidence="12">DSM 13666</strain>
    </source>
</reference>
<keyword evidence="4 10" id="KW-0378">Hydrolase</keyword>
<dbReference type="RefSeq" id="WP_010899397.1">
    <property type="nucleotide sequence ID" value="NZ_JARMRQ010000038.1"/>
</dbReference>
<dbReference type="InterPro" id="IPR050299">
    <property type="entry name" value="YjjX_NTPase"/>
</dbReference>
<dbReference type="GO" id="GO:0046872">
    <property type="term" value="F:metal ion binding"/>
    <property type="evidence" value="ECO:0007669"/>
    <property type="project" value="UniProtKB-KW"/>
</dbReference>
<evidence type="ECO:0000259" key="11">
    <source>
        <dbReference type="Pfam" id="PF01931"/>
    </source>
</evidence>
<comment type="catalytic activity">
    <reaction evidence="9 10">
        <text>XTP + H2O = XDP + phosphate + H(+)</text>
        <dbReference type="Rhea" id="RHEA:28406"/>
        <dbReference type="ChEBI" id="CHEBI:15377"/>
        <dbReference type="ChEBI" id="CHEBI:15378"/>
        <dbReference type="ChEBI" id="CHEBI:43474"/>
        <dbReference type="ChEBI" id="CHEBI:59884"/>
        <dbReference type="ChEBI" id="CHEBI:61314"/>
        <dbReference type="EC" id="3.6.1.73"/>
    </reaction>
</comment>
<accession>A0A0M0KHJ3</accession>
<dbReference type="InterPro" id="IPR002786">
    <property type="entry name" value="Non_canon_purine_NTPase"/>
</dbReference>
<dbReference type="NCBIfam" id="NF002850">
    <property type="entry name" value="PRK03114.1"/>
    <property type="match status" value="1"/>
</dbReference>
<dbReference type="PANTHER" id="PTHR34699">
    <property type="match status" value="1"/>
</dbReference>
<keyword evidence="6 10" id="KW-0546">Nucleotide metabolism</keyword>